<feature type="domain" description="Phosphoribulokinase/uridine kinase" evidence="8">
    <location>
        <begin position="7"/>
        <end position="214"/>
    </location>
</feature>
<dbReference type="Gene3D" id="3.40.50.300">
    <property type="entry name" value="P-loop containing nucleotide triphosphate hydrolases"/>
    <property type="match status" value="1"/>
</dbReference>
<dbReference type="RefSeq" id="WP_007185396.1">
    <property type="nucleotide sequence ID" value="NZ_AKGD01000002.1"/>
</dbReference>
<evidence type="ECO:0000313" key="9">
    <source>
        <dbReference type="EMBL" id="EIT68871.1"/>
    </source>
</evidence>
<dbReference type="NCBIfam" id="NF011997">
    <property type="entry name" value="PRK15453.1"/>
    <property type="match status" value="1"/>
</dbReference>
<accession>I8HZ78</accession>
<dbReference type="GO" id="GO:0005524">
    <property type="term" value="F:ATP binding"/>
    <property type="evidence" value="ECO:0007669"/>
    <property type="project" value="UniProtKB-KW"/>
</dbReference>
<dbReference type="EMBL" id="AKGD01000002">
    <property type="protein sequence ID" value="EIT68871.1"/>
    <property type="molecule type" value="Genomic_DNA"/>
</dbReference>
<dbReference type="STRING" id="1172194.WQQ_24530"/>
<reference evidence="9 10" key="1">
    <citation type="journal article" date="2012" name="J. Bacteriol.">
        <title>Genome Sequence of n-Alkane-Degrading Hydrocarboniphaga effusa Strain AP103T (ATCC BAA-332T).</title>
        <authorList>
            <person name="Chang H.K."/>
            <person name="Zylstra G.J."/>
            <person name="Chae J.C."/>
        </authorList>
    </citation>
    <scope>NUCLEOTIDE SEQUENCE [LARGE SCALE GENOMIC DNA]</scope>
    <source>
        <strain evidence="9 10">AP103</strain>
    </source>
</reference>
<dbReference type="PRINTS" id="PR00478">
    <property type="entry name" value="PHRIBLKINASE"/>
</dbReference>
<evidence type="ECO:0000256" key="7">
    <source>
        <dbReference type="ARBA" id="ARBA00047663"/>
    </source>
</evidence>
<dbReference type="InterPro" id="IPR006082">
    <property type="entry name" value="PRK"/>
</dbReference>
<dbReference type="EC" id="2.7.1.19" evidence="2"/>
<dbReference type="AlphaFoldDB" id="I8HZ78"/>
<comment type="similarity">
    <text evidence="1">Belongs to the phosphoribulokinase family.</text>
</comment>
<dbReference type="OrthoDB" id="9773443at2"/>
<dbReference type="Pfam" id="PF00485">
    <property type="entry name" value="PRK"/>
    <property type="match status" value="1"/>
</dbReference>
<evidence type="ECO:0000256" key="4">
    <source>
        <dbReference type="ARBA" id="ARBA00022741"/>
    </source>
</evidence>
<evidence type="ECO:0000256" key="2">
    <source>
        <dbReference type="ARBA" id="ARBA00012042"/>
    </source>
</evidence>
<dbReference type="SUPFAM" id="SSF52540">
    <property type="entry name" value="P-loop containing nucleoside triphosphate hydrolases"/>
    <property type="match status" value="1"/>
</dbReference>
<evidence type="ECO:0000256" key="6">
    <source>
        <dbReference type="ARBA" id="ARBA00022840"/>
    </source>
</evidence>
<keyword evidence="5 9" id="KW-0418">Kinase</keyword>
<organism evidence="9 10">
    <name type="scientific">Hydrocarboniphaga effusa AP103</name>
    <dbReference type="NCBI Taxonomy" id="1172194"/>
    <lineage>
        <taxon>Bacteria</taxon>
        <taxon>Pseudomonadati</taxon>
        <taxon>Pseudomonadota</taxon>
        <taxon>Gammaproteobacteria</taxon>
        <taxon>Nevskiales</taxon>
        <taxon>Nevskiaceae</taxon>
        <taxon>Hydrocarboniphaga</taxon>
    </lineage>
</organism>
<keyword evidence="4" id="KW-0547">Nucleotide-binding</keyword>
<dbReference type="Proteomes" id="UP000003704">
    <property type="component" value="Unassembled WGS sequence"/>
</dbReference>
<dbReference type="InterPro" id="IPR006083">
    <property type="entry name" value="PRK/URK"/>
</dbReference>
<keyword evidence="6" id="KW-0067">ATP-binding</keyword>
<dbReference type="PATRIC" id="fig|1172194.4.peg.2370"/>
<dbReference type="GO" id="GO:0008974">
    <property type="term" value="F:phosphoribulokinase activity"/>
    <property type="evidence" value="ECO:0007669"/>
    <property type="project" value="UniProtKB-EC"/>
</dbReference>
<evidence type="ECO:0000256" key="3">
    <source>
        <dbReference type="ARBA" id="ARBA00022679"/>
    </source>
</evidence>
<evidence type="ECO:0000256" key="1">
    <source>
        <dbReference type="ARBA" id="ARBA00009719"/>
    </source>
</evidence>
<name>I8HZ78_9GAMM</name>
<evidence type="ECO:0000256" key="5">
    <source>
        <dbReference type="ARBA" id="ARBA00022777"/>
    </source>
</evidence>
<keyword evidence="3" id="KW-0808">Transferase</keyword>
<comment type="catalytic activity">
    <reaction evidence="7">
        <text>D-ribulose 5-phosphate + ATP = D-ribulose 1,5-bisphosphate + ADP + H(+)</text>
        <dbReference type="Rhea" id="RHEA:19365"/>
        <dbReference type="ChEBI" id="CHEBI:15378"/>
        <dbReference type="ChEBI" id="CHEBI:30616"/>
        <dbReference type="ChEBI" id="CHEBI:57870"/>
        <dbReference type="ChEBI" id="CHEBI:58121"/>
        <dbReference type="ChEBI" id="CHEBI:456216"/>
        <dbReference type="EC" id="2.7.1.19"/>
    </reaction>
</comment>
<keyword evidence="10" id="KW-1185">Reference proteome</keyword>
<proteinExistence type="inferred from homology"/>
<dbReference type="InterPro" id="IPR027417">
    <property type="entry name" value="P-loop_NTPase"/>
</dbReference>
<evidence type="ECO:0000313" key="10">
    <source>
        <dbReference type="Proteomes" id="UP000003704"/>
    </source>
</evidence>
<gene>
    <name evidence="9" type="ORF">WQQ_24530</name>
</gene>
<comment type="caution">
    <text evidence="9">The sequence shown here is derived from an EMBL/GenBank/DDBJ whole genome shotgun (WGS) entry which is preliminary data.</text>
</comment>
<evidence type="ECO:0000259" key="8">
    <source>
        <dbReference type="Pfam" id="PF00485"/>
    </source>
</evidence>
<sequence>MSVRHPIIGVTGSSGAGTSTALRAFERMCRRLSLKAAIVEGDAFHAYDRDGNRKAIARARIRGEHFSLLGPTANLLSRLETLLRDFGERGTGISRRYLHTEIEGAEVGQAAGTFTPWEPLPAHSDVLFYEGLHGGYVGEDANIVQHMDLLVGVVPIINLEWIQKLRRDTDERGSAPEEVTSTILRRMPDYVNHIAPQFSRTDVNFQRVPLVDTSNPFVVREIPGNEESLVVIHFNDHSRLSSDLDQYEQQIFGAFKSNANTLVVPGDQMETAMEAILLPALEKLIQRRDAAFASLHPSQPPEAA</sequence>
<dbReference type="GO" id="GO:0005975">
    <property type="term" value="P:carbohydrate metabolic process"/>
    <property type="evidence" value="ECO:0007669"/>
    <property type="project" value="InterPro"/>
</dbReference>
<protein>
    <recommendedName>
        <fullName evidence="2">phosphoribulokinase</fullName>
        <ecNumber evidence="2">2.7.1.19</ecNumber>
    </recommendedName>
</protein>